<name>I0UZR5_9PSEU</name>
<reference evidence="2 3" key="1">
    <citation type="submission" date="2012-01" db="EMBL/GenBank/DDBJ databases">
        <title>Improved High-Quality Draft sequence of Saccharomonospora xinjiangensis XJ-54.</title>
        <authorList>
            <consortium name="US DOE Joint Genome Institute"/>
            <person name="Lucas S."/>
            <person name="Han J."/>
            <person name="Lapidus A."/>
            <person name="Cheng J.-F."/>
            <person name="Goodwin L."/>
            <person name="Pitluck S."/>
            <person name="Peters L."/>
            <person name="Mikhailova N."/>
            <person name="Teshima H."/>
            <person name="Detter J.C."/>
            <person name="Han C."/>
            <person name="Tapia R."/>
            <person name="Land M."/>
            <person name="Hauser L."/>
            <person name="Kyrpides N."/>
            <person name="Ivanova N."/>
            <person name="Pagani I."/>
            <person name="Brambilla E.-M."/>
            <person name="Klenk H.-P."/>
            <person name="Woyke T."/>
        </authorList>
    </citation>
    <scope>NUCLEOTIDE SEQUENCE [LARGE SCALE GENOMIC DNA]</scope>
    <source>
        <strain evidence="2 3">XJ-54</strain>
    </source>
</reference>
<sequence>MISSTTASDKRRGVWFPLVALAVLVLGSVAATLIEKLFATARVPSGHRLGEGELVGTGYPDTASAVAVTPESAYGAMDEYWLFATVVCWSLILAWYRGSWSWRRTAAVGIVVPLGFVLGVVFVAADVTGGDTGLTAPALLFGLTVLAGGWARVGSGRGHALAVAVCVGLAAALAFLGASAVVPEGAAVLLVGGVALAWFARSRLVAVATVAAVAALAWLPGPVLAAAVAAALLVALSIASRHPRLRHV</sequence>
<proteinExistence type="predicted"/>
<keyword evidence="1" id="KW-0472">Membrane</keyword>
<gene>
    <name evidence="2" type="ORF">SacxiDRAFT_1109</name>
</gene>
<dbReference type="HOGENOM" id="CLU_1123860_0_0_11"/>
<protein>
    <submittedName>
        <fullName evidence="2">Uncharacterized protein</fullName>
    </submittedName>
</protein>
<keyword evidence="3" id="KW-1185">Reference proteome</keyword>
<dbReference type="AlphaFoldDB" id="I0UZR5"/>
<keyword evidence="1" id="KW-0812">Transmembrane</keyword>
<keyword evidence="1" id="KW-1133">Transmembrane helix</keyword>
<evidence type="ECO:0000313" key="2">
    <source>
        <dbReference type="EMBL" id="EID53368.1"/>
    </source>
</evidence>
<feature type="transmembrane region" description="Helical" evidence="1">
    <location>
        <begin position="203"/>
        <end position="236"/>
    </location>
</feature>
<evidence type="ECO:0000256" key="1">
    <source>
        <dbReference type="SAM" id="Phobius"/>
    </source>
</evidence>
<evidence type="ECO:0000313" key="3">
    <source>
        <dbReference type="Proteomes" id="UP000004691"/>
    </source>
</evidence>
<feature type="transmembrane region" description="Helical" evidence="1">
    <location>
        <begin position="80"/>
        <end position="96"/>
    </location>
</feature>
<feature type="transmembrane region" description="Helical" evidence="1">
    <location>
        <begin position="134"/>
        <end position="153"/>
    </location>
</feature>
<feature type="transmembrane region" description="Helical" evidence="1">
    <location>
        <begin position="108"/>
        <end position="128"/>
    </location>
</feature>
<dbReference type="Proteomes" id="UP000004691">
    <property type="component" value="Unassembled WGS sequence"/>
</dbReference>
<organism evidence="2 3">
    <name type="scientific">Saccharomonospora xinjiangensis XJ-54</name>
    <dbReference type="NCBI Taxonomy" id="882086"/>
    <lineage>
        <taxon>Bacteria</taxon>
        <taxon>Bacillati</taxon>
        <taxon>Actinomycetota</taxon>
        <taxon>Actinomycetes</taxon>
        <taxon>Pseudonocardiales</taxon>
        <taxon>Pseudonocardiaceae</taxon>
        <taxon>Saccharomonospora</taxon>
    </lineage>
</organism>
<feature type="transmembrane region" description="Helical" evidence="1">
    <location>
        <begin position="160"/>
        <end position="183"/>
    </location>
</feature>
<dbReference type="STRING" id="882086.SacxiDRAFT_1109"/>
<accession>I0UZR5</accession>
<dbReference type="RefSeq" id="WP_006237488.1">
    <property type="nucleotide sequence ID" value="NZ_JH636049.1"/>
</dbReference>
<feature type="transmembrane region" description="Helical" evidence="1">
    <location>
        <begin position="12"/>
        <end position="34"/>
    </location>
</feature>
<dbReference type="EMBL" id="JH636049">
    <property type="protein sequence ID" value="EID53368.1"/>
    <property type="molecule type" value="Genomic_DNA"/>
</dbReference>